<dbReference type="AlphaFoldDB" id="A0A1C3KU32"/>
<feature type="transmembrane region" description="Helical" evidence="10">
    <location>
        <begin position="268"/>
        <end position="286"/>
    </location>
</feature>
<evidence type="ECO:0000313" key="12">
    <source>
        <dbReference type="EMBL" id="SBT77631.1"/>
    </source>
</evidence>
<feature type="region of interest" description="Disordered" evidence="9">
    <location>
        <begin position="122"/>
        <end position="152"/>
    </location>
</feature>
<reference evidence="12 13" key="1">
    <citation type="submission" date="2016-06" db="EMBL/GenBank/DDBJ databases">
        <authorList>
            <consortium name="Pathogen Informatics"/>
        </authorList>
    </citation>
    <scope>NUCLEOTIDE SEQUENCE [LARGE SCALE GENOMIC DNA]</scope>
    <source>
        <strain evidence="12">PowCR01</strain>
    </source>
</reference>
<evidence type="ECO:0000256" key="6">
    <source>
        <dbReference type="ARBA" id="ARBA00022970"/>
    </source>
</evidence>
<protein>
    <submittedName>
        <fullName evidence="12">Amino acid transporter, putative</fullName>
    </submittedName>
</protein>
<dbReference type="PANTHER" id="PTHR22950">
    <property type="entry name" value="AMINO ACID TRANSPORTER"/>
    <property type="match status" value="1"/>
</dbReference>
<evidence type="ECO:0000256" key="8">
    <source>
        <dbReference type="ARBA" id="ARBA00023136"/>
    </source>
</evidence>
<organism evidence="12 13">
    <name type="scientific">Plasmodium ovale</name>
    <name type="common">malaria parasite P. ovale</name>
    <dbReference type="NCBI Taxonomy" id="36330"/>
    <lineage>
        <taxon>Eukaryota</taxon>
        <taxon>Sar</taxon>
        <taxon>Alveolata</taxon>
        <taxon>Apicomplexa</taxon>
        <taxon>Aconoidasida</taxon>
        <taxon>Haemosporida</taxon>
        <taxon>Plasmodiidae</taxon>
        <taxon>Plasmodium</taxon>
        <taxon>Plasmodium (Plasmodium)</taxon>
    </lineage>
</organism>
<dbReference type="Proteomes" id="UP000243200">
    <property type="component" value="Chromosome 11"/>
</dbReference>
<keyword evidence="8 10" id="KW-0472">Membrane</keyword>
<comment type="similarity">
    <text evidence="2">Belongs to the amino acid/polyamine transporter 2 family.</text>
</comment>
<evidence type="ECO:0000313" key="13">
    <source>
        <dbReference type="Proteomes" id="UP000243200"/>
    </source>
</evidence>
<dbReference type="GO" id="GO:0015189">
    <property type="term" value="F:L-lysine transmembrane transporter activity"/>
    <property type="evidence" value="ECO:0007669"/>
    <property type="project" value="TreeGrafter"/>
</dbReference>
<feature type="transmembrane region" description="Helical" evidence="10">
    <location>
        <begin position="237"/>
        <end position="261"/>
    </location>
</feature>
<feature type="compositionally biased region" description="Basic residues" evidence="9">
    <location>
        <begin position="20"/>
        <end position="30"/>
    </location>
</feature>
<feature type="compositionally biased region" description="Basic residues" evidence="9">
    <location>
        <begin position="70"/>
        <end position="83"/>
    </location>
</feature>
<feature type="compositionally biased region" description="Polar residues" evidence="9">
    <location>
        <begin position="37"/>
        <end position="49"/>
    </location>
</feature>
<feature type="domain" description="Amino acid transporter transmembrane" evidence="11">
    <location>
        <begin position="195"/>
        <end position="588"/>
    </location>
</feature>
<evidence type="ECO:0000256" key="3">
    <source>
        <dbReference type="ARBA" id="ARBA00022448"/>
    </source>
</evidence>
<feature type="transmembrane region" description="Helical" evidence="10">
    <location>
        <begin position="292"/>
        <end position="313"/>
    </location>
</feature>
<evidence type="ECO:0000256" key="1">
    <source>
        <dbReference type="ARBA" id="ARBA00004128"/>
    </source>
</evidence>
<dbReference type="GO" id="GO:0005290">
    <property type="term" value="F:L-histidine transmembrane transporter activity"/>
    <property type="evidence" value="ECO:0007669"/>
    <property type="project" value="TreeGrafter"/>
</dbReference>
<keyword evidence="4" id="KW-0926">Vacuole</keyword>
<feature type="region of interest" description="Disordered" evidence="9">
    <location>
        <begin position="159"/>
        <end position="178"/>
    </location>
</feature>
<evidence type="ECO:0000256" key="4">
    <source>
        <dbReference type="ARBA" id="ARBA00022554"/>
    </source>
</evidence>
<feature type="region of interest" description="Disordered" evidence="9">
    <location>
        <begin position="63"/>
        <end position="85"/>
    </location>
</feature>
<proteinExistence type="inferred from homology"/>
<feature type="compositionally biased region" description="Polar residues" evidence="9">
    <location>
        <begin position="136"/>
        <end position="152"/>
    </location>
</feature>
<keyword evidence="3" id="KW-0813">Transport</keyword>
<feature type="transmembrane region" description="Helical" evidence="10">
    <location>
        <begin position="562"/>
        <end position="588"/>
    </location>
</feature>
<feature type="compositionally biased region" description="Acidic residues" evidence="9">
    <location>
        <begin position="159"/>
        <end position="169"/>
    </location>
</feature>
<dbReference type="GO" id="GO:0005313">
    <property type="term" value="F:L-glutamate transmembrane transporter activity"/>
    <property type="evidence" value="ECO:0007669"/>
    <property type="project" value="TreeGrafter"/>
</dbReference>
<evidence type="ECO:0000259" key="11">
    <source>
        <dbReference type="Pfam" id="PF01490"/>
    </source>
</evidence>
<dbReference type="VEuPathDB" id="PlasmoDB:POWCR01_110022000"/>
<dbReference type="Pfam" id="PF01490">
    <property type="entry name" value="Aa_trans"/>
    <property type="match status" value="1"/>
</dbReference>
<dbReference type="PANTHER" id="PTHR22950:SF678">
    <property type="entry name" value="VACUOLAR AMINO ACID TRANSPORTER 5-RELATED"/>
    <property type="match status" value="1"/>
</dbReference>
<comment type="subcellular location">
    <subcellularLocation>
        <location evidence="1">Vacuole membrane</location>
        <topology evidence="1">Multi-pass membrane protein</topology>
    </subcellularLocation>
</comment>
<evidence type="ECO:0000256" key="5">
    <source>
        <dbReference type="ARBA" id="ARBA00022692"/>
    </source>
</evidence>
<keyword evidence="5 10" id="KW-0812">Transmembrane</keyword>
<sequence length="589" mass="66987">MNENGIVTNHYNLNKEKGKTTNKGKHKKGKKNDEYRNSLNHGNTSNYLEENVNNTHTSINSNIKNIFSSNKKKEKKSKNKKKYSTVGEGNANMGVKYFKTSPYMNLGDNDYGNNCGNHYGNEGSSEVGRSGKRGTQENYNGSTGQVNSDNDNITVVDVEGDKDTEVEETGEGKKKKKKKKLEKKNIQSVYPRGVESYVTTNILCLTSLEHNTFVYGNLLKKIGSKHYKTIIDIGLTFAFLSGYILILILISNFLSSILYVFNFPEFFCNHKFLIILTCLLILPITFREQAGSLTPFLIFSLFSLSITVITIGWQSGYYLNLLNNKEIALIRIDKHFFKCFNVLLFSFSQQPNACFITGQFNQPTQRRLTKSAYRSVLLQIIFYTLFGMVGYLSFLDTTKDNIILNYEDSNISILFCKFLLSVTFFFSVPLNFMGSYSSMLSLYLSGRNRFQKFYLFIFSRNRYIANLSTLLRDDTANPFEENTRDDLTENSSTAESQTEDKDQRKLISICATIVCALIAFNVRKLSNVIGIGGGITSSLISCLLPNLIYYKNRNNIKSKSKRYLTLAMLCFFSFMGFFSVIITSLILIF</sequence>
<dbReference type="EMBL" id="LT594515">
    <property type="protein sequence ID" value="SBT77631.1"/>
    <property type="molecule type" value="Genomic_DNA"/>
</dbReference>
<dbReference type="VEuPathDB" id="PlasmoDB:PocGH01_11027800"/>
<evidence type="ECO:0000256" key="7">
    <source>
        <dbReference type="ARBA" id="ARBA00022989"/>
    </source>
</evidence>
<feature type="transmembrane region" description="Helical" evidence="10">
    <location>
        <begin position="528"/>
        <end position="550"/>
    </location>
</feature>
<evidence type="ECO:0000256" key="2">
    <source>
        <dbReference type="ARBA" id="ARBA00008066"/>
    </source>
</evidence>
<dbReference type="GO" id="GO:0005774">
    <property type="term" value="C:vacuolar membrane"/>
    <property type="evidence" value="ECO:0007669"/>
    <property type="project" value="UniProtKB-SubCell"/>
</dbReference>
<dbReference type="GO" id="GO:0061459">
    <property type="term" value="F:L-arginine transmembrane transporter activity"/>
    <property type="evidence" value="ECO:0007669"/>
    <property type="project" value="TreeGrafter"/>
</dbReference>
<name>A0A1C3KU32_PLAOA</name>
<dbReference type="InterPro" id="IPR013057">
    <property type="entry name" value="AA_transpt_TM"/>
</dbReference>
<dbReference type="GO" id="GO:0015194">
    <property type="term" value="F:L-serine transmembrane transporter activity"/>
    <property type="evidence" value="ECO:0007669"/>
    <property type="project" value="TreeGrafter"/>
</dbReference>
<gene>
    <name evidence="12" type="primary">PowCR01_110022000</name>
    <name evidence="12" type="ORF">POWCR01_110022000</name>
</gene>
<keyword evidence="7 10" id="KW-1133">Transmembrane helix</keyword>
<dbReference type="GO" id="GO:0005302">
    <property type="term" value="F:L-tyrosine transmembrane transporter activity"/>
    <property type="evidence" value="ECO:0007669"/>
    <property type="project" value="TreeGrafter"/>
</dbReference>
<dbReference type="OrthoDB" id="438545at2759"/>
<feature type="transmembrane region" description="Helical" evidence="10">
    <location>
        <begin position="376"/>
        <end position="395"/>
    </location>
</feature>
<feature type="transmembrane region" description="Helical" evidence="10">
    <location>
        <begin position="506"/>
        <end position="522"/>
    </location>
</feature>
<keyword evidence="6" id="KW-0029">Amino-acid transport</keyword>
<evidence type="ECO:0000256" key="10">
    <source>
        <dbReference type="SAM" id="Phobius"/>
    </source>
</evidence>
<accession>A0A1C3KU32</accession>
<feature type="region of interest" description="Disordered" evidence="9">
    <location>
        <begin position="1"/>
        <end position="49"/>
    </location>
</feature>
<evidence type="ECO:0000256" key="9">
    <source>
        <dbReference type="SAM" id="MobiDB-lite"/>
    </source>
</evidence>
<feature type="compositionally biased region" description="Polar residues" evidence="9">
    <location>
        <begin position="1"/>
        <end position="12"/>
    </location>
</feature>